<feature type="domain" description="DUF4440" evidence="1">
    <location>
        <begin position="5"/>
        <end position="109"/>
    </location>
</feature>
<dbReference type="Proteomes" id="UP000185696">
    <property type="component" value="Unassembled WGS sequence"/>
</dbReference>
<proteinExistence type="predicted"/>
<dbReference type="SUPFAM" id="SSF54427">
    <property type="entry name" value="NTF2-like"/>
    <property type="match status" value="1"/>
</dbReference>
<keyword evidence="3" id="KW-1185">Reference proteome</keyword>
<gene>
    <name evidence="2" type="ORF">BLA60_34115</name>
</gene>
<sequence length="129" mass="13756">MSVSETIERFASAEAKGDSDSLEVLLTDDFRGVGPLGFVLTKEQWIGRYRSGALRPTAFDLGDVLVREYGDTAVVLAASTQEGSYNGHPANGDFRLTLVLAKADTSWQIAHCHLSGPLGPPPGRPPTAD</sequence>
<dbReference type="OrthoDB" id="884581at2"/>
<organism evidence="2 3">
    <name type="scientific">Actinophytocola xinjiangensis</name>
    <dbReference type="NCBI Taxonomy" id="485602"/>
    <lineage>
        <taxon>Bacteria</taxon>
        <taxon>Bacillati</taxon>
        <taxon>Actinomycetota</taxon>
        <taxon>Actinomycetes</taxon>
        <taxon>Pseudonocardiales</taxon>
        <taxon>Pseudonocardiaceae</taxon>
    </lineage>
</organism>
<protein>
    <recommendedName>
        <fullName evidence="1">DUF4440 domain-containing protein</fullName>
    </recommendedName>
</protein>
<dbReference type="Pfam" id="PF14534">
    <property type="entry name" value="DUF4440"/>
    <property type="match status" value="1"/>
</dbReference>
<dbReference type="Gene3D" id="3.10.450.50">
    <property type="match status" value="1"/>
</dbReference>
<comment type="caution">
    <text evidence="2">The sequence shown here is derived from an EMBL/GenBank/DDBJ whole genome shotgun (WGS) entry which is preliminary data.</text>
</comment>
<dbReference type="EMBL" id="MSIF01000025">
    <property type="protein sequence ID" value="OLF05826.1"/>
    <property type="molecule type" value="Genomic_DNA"/>
</dbReference>
<dbReference type="InterPro" id="IPR032710">
    <property type="entry name" value="NTF2-like_dom_sf"/>
</dbReference>
<accession>A0A7Z0WFQ8</accession>
<dbReference type="InterPro" id="IPR027843">
    <property type="entry name" value="DUF4440"/>
</dbReference>
<reference evidence="2 3" key="1">
    <citation type="submission" date="2016-12" db="EMBL/GenBank/DDBJ databases">
        <title>The draft genome sequence of Actinophytocola xinjiangensis.</title>
        <authorList>
            <person name="Wang W."/>
            <person name="Yuan L."/>
        </authorList>
    </citation>
    <scope>NUCLEOTIDE SEQUENCE [LARGE SCALE GENOMIC DNA]</scope>
    <source>
        <strain evidence="2 3">CGMCC 4.4663</strain>
    </source>
</reference>
<evidence type="ECO:0000313" key="3">
    <source>
        <dbReference type="Proteomes" id="UP000185696"/>
    </source>
</evidence>
<dbReference type="RefSeq" id="WP_075137186.1">
    <property type="nucleotide sequence ID" value="NZ_MSIF01000025.1"/>
</dbReference>
<name>A0A7Z0WFQ8_9PSEU</name>
<evidence type="ECO:0000313" key="2">
    <source>
        <dbReference type="EMBL" id="OLF05826.1"/>
    </source>
</evidence>
<dbReference type="AlphaFoldDB" id="A0A7Z0WFQ8"/>
<evidence type="ECO:0000259" key="1">
    <source>
        <dbReference type="Pfam" id="PF14534"/>
    </source>
</evidence>